<accession>A0A1G4AN27</accession>
<dbReference type="Proteomes" id="UP000176998">
    <property type="component" value="Unassembled WGS sequence"/>
</dbReference>
<dbReference type="GeneID" id="34567255"/>
<dbReference type="EMBL" id="MJBS01000242">
    <property type="protein sequence ID" value="OHE90567.1"/>
    <property type="molecule type" value="Genomic_DNA"/>
</dbReference>
<name>A0A1G4AN27_9PEZI</name>
<gene>
    <name evidence="1" type="ORF">CORC01_14134</name>
</gene>
<dbReference type="AlphaFoldDB" id="A0A1G4AN27"/>
<proteinExistence type="predicted"/>
<comment type="caution">
    <text evidence="1">The sequence shown here is derived from an EMBL/GenBank/DDBJ whole genome shotgun (WGS) entry which is preliminary data.</text>
</comment>
<sequence>MLALRVGARGFPPSWSSRERRYRVVSFLDGDVPKLIESRGSTYPLRSFSPTFL</sequence>
<evidence type="ECO:0000313" key="1">
    <source>
        <dbReference type="EMBL" id="OHE90567.1"/>
    </source>
</evidence>
<organism evidence="1 2">
    <name type="scientific">Colletotrichum orchidophilum</name>
    <dbReference type="NCBI Taxonomy" id="1209926"/>
    <lineage>
        <taxon>Eukaryota</taxon>
        <taxon>Fungi</taxon>
        <taxon>Dikarya</taxon>
        <taxon>Ascomycota</taxon>
        <taxon>Pezizomycotina</taxon>
        <taxon>Sordariomycetes</taxon>
        <taxon>Hypocreomycetidae</taxon>
        <taxon>Glomerellales</taxon>
        <taxon>Glomerellaceae</taxon>
        <taxon>Colletotrichum</taxon>
    </lineage>
</organism>
<keyword evidence="2" id="KW-1185">Reference proteome</keyword>
<reference evidence="1 2" key="1">
    <citation type="submission" date="2016-09" db="EMBL/GenBank/DDBJ databases">
        <authorList>
            <person name="Capua I."/>
            <person name="De Benedictis P."/>
            <person name="Joannis T."/>
            <person name="Lombin L.H."/>
            <person name="Cattoli G."/>
        </authorList>
    </citation>
    <scope>NUCLEOTIDE SEQUENCE [LARGE SCALE GENOMIC DNA]</scope>
    <source>
        <strain evidence="1 2">IMI 309357</strain>
    </source>
</reference>
<evidence type="ECO:0000313" key="2">
    <source>
        <dbReference type="Proteomes" id="UP000176998"/>
    </source>
</evidence>
<protein>
    <submittedName>
        <fullName evidence="1">Uncharacterized protein</fullName>
    </submittedName>
</protein>
<dbReference type="RefSeq" id="XP_022467744.1">
    <property type="nucleotide sequence ID" value="XM_022625745.1"/>
</dbReference>